<reference evidence="1" key="1">
    <citation type="submission" date="2023-04" db="EMBL/GenBank/DDBJ databases">
        <title>Draft Genome sequencing of Naganishia species isolated from polar environments using Oxford Nanopore Technology.</title>
        <authorList>
            <person name="Leo P."/>
            <person name="Venkateswaran K."/>
        </authorList>
    </citation>
    <scope>NUCLEOTIDE SEQUENCE</scope>
    <source>
        <strain evidence="1">MNA-CCFEE 5423</strain>
    </source>
</reference>
<evidence type="ECO:0000313" key="2">
    <source>
        <dbReference type="Proteomes" id="UP001227268"/>
    </source>
</evidence>
<protein>
    <submittedName>
        <fullName evidence="1">Uncharacterized protein</fullName>
    </submittedName>
</protein>
<proteinExistence type="predicted"/>
<organism evidence="1 2">
    <name type="scientific">Naganishia friedmannii</name>
    <dbReference type="NCBI Taxonomy" id="89922"/>
    <lineage>
        <taxon>Eukaryota</taxon>
        <taxon>Fungi</taxon>
        <taxon>Dikarya</taxon>
        <taxon>Basidiomycota</taxon>
        <taxon>Agaricomycotina</taxon>
        <taxon>Tremellomycetes</taxon>
        <taxon>Filobasidiales</taxon>
        <taxon>Filobasidiaceae</taxon>
        <taxon>Naganishia</taxon>
    </lineage>
</organism>
<evidence type="ECO:0000313" key="1">
    <source>
        <dbReference type="EMBL" id="KAJ9101710.1"/>
    </source>
</evidence>
<dbReference type="EMBL" id="JASBWT010000009">
    <property type="protein sequence ID" value="KAJ9101710.1"/>
    <property type="molecule type" value="Genomic_DNA"/>
</dbReference>
<comment type="caution">
    <text evidence="1">The sequence shown here is derived from an EMBL/GenBank/DDBJ whole genome shotgun (WGS) entry which is preliminary data.</text>
</comment>
<keyword evidence="2" id="KW-1185">Reference proteome</keyword>
<sequence length="186" mass="20662">MSPILQVSTLPHLSTSSIPQAHSAEDMRWVLDRLEHNLAPIAPHIQEADPIKPGQFAFSNESVDTDVCDGLASKVIRGDFLAFFTFRDEVLDQLCLPDIHRASDGPPDRARMGLLHQMLCAMERQGPYDDALKEAIEEVYATVLQVDHFMQRLPSAGLNPGIAPMKRKLTNCLKATSAVKGAYRHF</sequence>
<accession>A0ACC2VQK3</accession>
<name>A0ACC2VQK3_9TREE</name>
<dbReference type="Proteomes" id="UP001227268">
    <property type="component" value="Unassembled WGS sequence"/>
</dbReference>
<gene>
    <name evidence="1" type="ORF">QFC21_003048</name>
</gene>